<comment type="caution">
    <text evidence="1">The sequence shown here is derived from an EMBL/GenBank/DDBJ whole genome shotgun (WGS) entry which is preliminary data.</text>
</comment>
<gene>
    <name evidence="1" type="ORF">Lalb_Chr16g0388541</name>
</gene>
<organism evidence="1 2">
    <name type="scientific">Lupinus albus</name>
    <name type="common">White lupine</name>
    <name type="synonym">Lupinus termis</name>
    <dbReference type="NCBI Taxonomy" id="3870"/>
    <lineage>
        <taxon>Eukaryota</taxon>
        <taxon>Viridiplantae</taxon>
        <taxon>Streptophyta</taxon>
        <taxon>Embryophyta</taxon>
        <taxon>Tracheophyta</taxon>
        <taxon>Spermatophyta</taxon>
        <taxon>Magnoliopsida</taxon>
        <taxon>eudicotyledons</taxon>
        <taxon>Gunneridae</taxon>
        <taxon>Pentapetalae</taxon>
        <taxon>rosids</taxon>
        <taxon>fabids</taxon>
        <taxon>Fabales</taxon>
        <taxon>Fabaceae</taxon>
        <taxon>Papilionoideae</taxon>
        <taxon>50 kb inversion clade</taxon>
        <taxon>genistoids sensu lato</taxon>
        <taxon>core genistoids</taxon>
        <taxon>Genisteae</taxon>
        <taxon>Lupinus</taxon>
    </lineage>
</organism>
<reference evidence="2" key="1">
    <citation type="journal article" date="2020" name="Nat. Commun.">
        <title>Genome sequence of the cluster root forming white lupin.</title>
        <authorList>
            <person name="Hufnagel B."/>
            <person name="Marques A."/>
            <person name="Soriano A."/>
            <person name="Marques L."/>
            <person name="Divol F."/>
            <person name="Doumas P."/>
            <person name="Sallet E."/>
            <person name="Mancinotti D."/>
            <person name="Carrere S."/>
            <person name="Marande W."/>
            <person name="Arribat S."/>
            <person name="Keller J."/>
            <person name="Huneau C."/>
            <person name="Blein T."/>
            <person name="Aime D."/>
            <person name="Laguerre M."/>
            <person name="Taylor J."/>
            <person name="Schubert V."/>
            <person name="Nelson M."/>
            <person name="Geu-Flores F."/>
            <person name="Crespi M."/>
            <person name="Gallardo-Guerrero K."/>
            <person name="Delaux P.-M."/>
            <person name="Salse J."/>
            <person name="Berges H."/>
            <person name="Guyot R."/>
            <person name="Gouzy J."/>
            <person name="Peret B."/>
        </authorList>
    </citation>
    <scope>NUCLEOTIDE SEQUENCE [LARGE SCALE GENOMIC DNA]</scope>
    <source>
        <strain evidence="2">cv. Amiga</strain>
    </source>
</reference>
<evidence type="ECO:0000313" key="1">
    <source>
        <dbReference type="EMBL" id="KAE9597627.1"/>
    </source>
</evidence>
<sequence length="158" mass="17723">MKSVGKALREFRTNCGKCLRDAEGNVNLKPPTKYGNLIYEADWIEVVTYHAQDKKFLLEQSETPSPSSAAVDLDVLWVDARKNKQRVIDNEKVQEAVNRVVTLKERESFRTMNSQVILEKALGLPQYTGRIHGAGFGSSKQFLPQSANRLTKADATVL</sequence>
<dbReference type="Proteomes" id="UP000447434">
    <property type="component" value="Chromosome 16"/>
</dbReference>
<proteinExistence type="predicted"/>
<dbReference type="OrthoDB" id="1433899at2759"/>
<dbReference type="EMBL" id="WOCE01000016">
    <property type="protein sequence ID" value="KAE9597627.1"/>
    <property type="molecule type" value="Genomic_DNA"/>
</dbReference>
<dbReference type="AlphaFoldDB" id="A0A6A4PDI3"/>
<accession>A0A6A4PDI3</accession>
<name>A0A6A4PDI3_LUPAL</name>
<protein>
    <submittedName>
        <fullName evidence="1">Uncharacterized protein</fullName>
    </submittedName>
</protein>
<keyword evidence="2" id="KW-1185">Reference proteome</keyword>
<evidence type="ECO:0000313" key="2">
    <source>
        <dbReference type="Proteomes" id="UP000447434"/>
    </source>
</evidence>